<keyword evidence="3" id="KW-1185">Reference proteome</keyword>
<dbReference type="SUPFAM" id="SSF46689">
    <property type="entry name" value="Homeodomain-like"/>
    <property type="match status" value="1"/>
</dbReference>
<evidence type="ECO:0000313" key="2">
    <source>
        <dbReference type="EMBL" id="MFC6259581.1"/>
    </source>
</evidence>
<organism evidence="2 3">
    <name type="scientific">Levilactobacillus fujinensis</name>
    <dbReference type="NCBI Taxonomy" id="2486024"/>
    <lineage>
        <taxon>Bacteria</taxon>
        <taxon>Bacillati</taxon>
        <taxon>Bacillota</taxon>
        <taxon>Bacilli</taxon>
        <taxon>Lactobacillales</taxon>
        <taxon>Lactobacillaceae</taxon>
        <taxon>Levilactobacillus</taxon>
    </lineage>
</organism>
<dbReference type="PANTHER" id="PTHR33744:SF15">
    <property type="entry name" value="CARBOHYDRATE DIACID REGULATOR"/>
    <property type="match status" value="1"/>
</dbReference>
<dbReference type="InterPro" id="IPR042070">
    <property type="entry name" value="PucR_C-HTH_sf"/>
</dbReference>
<accession>A0ABW1TCG2</accession>
<comment type="caution">
    <text evidence="2">The sequence shown here is derived from an EMBL/GenBank/DDBJ whole genome shotgun (WGS) entry which is preliminary data.</text>
</comment>
<proteinExistence type="predicted"/>
<protein>
    <submittedName>
        <fullName evidence="2">Helix-turn-helix domain-containing protein</fullName>
    </submittedName>
</protein>
<gene>
    <name evidence="2" type="ORF">ACFP1C_01340</name>
</gene>
<dbReference type="InterPro" id="IPR025736">
    <property type="entry name" value="PucR_C-HTH_dom"/>
</dbReference>
<feature type="domain" description="PucR C-terminal helix-turn-helix" evidence="1">
    <location>
        <begin position="241"/>
        <end position="289"/>
    </location>
</feature>
<dbReference type="Proteomes" id="UP001596283">
    <property type="component" value="Unassembled WGS sequence"/>
</dbReference>
<name>A0ABW1TCG2_9LACO</name>
<dbReference type="PANTHER" id="PTHR33744">
    <property type="entry name" value="CARBOHYDRATE DIACID REGULATOR"/>
    <property type="match status" value="1"/>
</dbReference>
<dbReference type="Pfam" id="PF13556">
    <property type="entry name" value="HTH_30"/>
    <property type="match status" value="1"/>
</dbReference>
<dbReference type="InterPro" id="IPR009057">
    <property type="entry name" value="Homeodomain-like_sf"/>
</dbReference>
<evidence type="ECO:0000313" key="3">
    <source>
        <dbReference type="Proteomes" id="UP001596283"/>
    </source>
</evidence>
<reference evidence="3" key="1">
    <citation type="journal article" date="2019" name="Int. J. Syst. Evol. Microbiol.">
        <title>The Global Catalogue of Microorganisms (GCM) 10K type strain sequencing project: providing services to taxonomists for standard genome sequencing and annotation.</title>
        <authorList>
            <consortium name="The Broad Institute Genomics Platform"/>
            <consortium name="The Broad Institute Genome Sequencing Center for Infectious Disease"/>
            <person name="Wu L."/>
            <person name="Ma J."/>
        </authorList>
    </citation>
    <scope>NUCLEOTIDE SEQUENCE [LARGE SCALE GENOMIC DNA]</scope>
    <source>
        <strain evidence="3">CCM 8908</strain>
    </source>
</reference>
<sequence>MNLTVELKDIISIFPDAQLQPTPNPDAAYLSLPVAAQWLNIPRTNLTSREITLLQLMIDKAAIPRTKTANDHTWFRRLFLGEKVSQQQLKSQRVRVIQINLVSHDNSIPVNNWLDAFKTMFKQPFLDTFLINNHEAIAIEPLGSKIYDNDNFLGISQALDSDFYCSSKIYVGQYWQNDNTIEQLFTNERNLFKFQLQQNTSDRLFSISNSILKYYFKTQLSQNPLILKSDSELFNMPEAKKTITTLYQNGGNVSNTAKKMFLHRNTLQYRIKKFQETTGFNLKNMDDLLFCYLLTFQ</sequence>
<dbReference type="EMBL" id="JBHSSI010000012">
    <property type="protein sequence ID" value="MFC6259581.1"/>
    <property type="molecule type" value="Genomic_DNA"/>
</dbReference>
<dbReference type="Gene3D" id="1.10.10.2840">
    <property type="entry name" value="PucR C-terminal helix-turn-helix domain"/>
    <property type="match status" value="1"/>
</dbReference>
<evidence type="ECO:0000259" key="1">
    <source>
        <dbReference type="Pfam" id="PF13556"/>
    </source>
</evidence>
<dbReference type="InterPro" id="IPR051448">
    <property type="entry name" value="CdaR-like_regulators"/>
</dbReference>